<dbReference type="AlphaFoldDB" id="A0A1Q2CV40"/>
<dbReference type="STRING" id="399497.BW733_03090"/>
<protein>
    <recommendedName>
        <fullName evidence="1">RHS protein conserved region domain-containing protein</fullName>
    </recommendedName>
</protein>
<dbReference type="NCBIfam" id="TIGR03696">
    <property type="entry name" value="Rhs_assc_core"/>
    <property type="match status" value="1"/>
</dbReference>
<gene>
    <name evidence="2" type="ORF">BW733_03090</name>
</gene>
<dbReference type="PRINTS" id="PR00394">
    <property type="entry name" value="RHSPROTEIN"/>
</dbReference>
<dbReference type="InterPro" id="IPR022385">
    <property type="entry name" value="Rhs_assc_core"/>
</dbReference>
<evidence type="ECO:0000313" key="2">
    <source>
        <dbReference type="EMBL" id="AQP49974.1"/>
    </source>
</evidence>
<evidence type="ECO:0000259" key="1">
    <source>
        <dbReference type="Pfam" id="PF03527"/>
    </source>
</evidence>
<feature type="domain" description="RHS protein conserved region" evidence="1">
    <location>
        <begin position="318"/>
        <end position="348"/>
    </location>
</feature>
<dbReference type="Proteomes" id="UP000188235">
    <property type="component" value="Chromosome"/>
</dbReference>
<dbReference type="PANTHER" id="PTHR32305:SF15">
    <property type="entry name" value="PROTEIN RHSA-RELATED"/>
    <property type="match status" value="1"/>
</dbReference>
<proteinExistence type="predicted"/>
<dbReference type="EMBL" id="CP019607">
    <property type="protein sequence ID" value="AQP49974.1"/>
    <property type="molecule type" value="Genomic_DNA"/>
</dbReference>
<accession>A0A1Q2CV40</accession>
<dbReference type="InterPro" id="IPR001826">
    <property type="entry name" value="RHS"/>
</dbReference>
<dbReference type="Gene3D" id="2.180.10.10">
    <property type="entry name" value="RHS repeat-associated core"/>
    <property type="match status" value="1"/>
</dbReference>
<organism evidence="2 3">
    <name type="scientific">Tessaracoccus flavescens</name>
    <dbReference type="NCBI Taxonomy" id="399497"/>
    <lineage>
        <taxon>Bacteria</taxon>
        <taxon>Bacillati</taxon>
        <taxon>Actinomycetota</taxon>
        <taxon>Actinomycetes</taxon>
        <taxon>Propionibacteriales</taxon>
        <taxon>Propionibacteriaceae</taxon>
        <taxon>Tessaracoccus</taxon>
    </lineage>
</organism>
<dbReference type="InterPro" id="IPR006530">
    <property type="entry name" value="YD"/>
</dbReference>
<name>A0A1Q2CV40_9ACTN</name>
<evidence type="ECO:0000313" key="3">
    <source>
        <dbReference type="Proteomes" id="UP000188235"/>
    </source>
</evidence>
<dbReference type="PANTHER" id="PTHR32305">
    <property type="match status" value="1"/>
</dbReference>
<dbReference type="InterPro" id="IPR031325">
    <property type="entry name" value="RHS_repeat"/>
</dbReference>
<reference evidence="2 3" key="1">
    <citation type="journal article" date="2008" name="Int. J. Syst. Evol. Microbiol.">
        <title>Tessaracoccus flavescens sp. nov., isolated from marine sediment.</title>
        <authorList>
            <person name="Lee D.W."/>
            <person name="Lee S.D."/>
        </authorList>
    </citation>
    <scope>NUCLEOTIDE SEQUENCE [LARGE SCALE GENOMIC DNA]</scope>
    <source>
        <strain evidence="2 3">SST-39T</strain>
    </source>
</reference>
<dbReference type="Pfam" id="PF05593">
    <property type="entry name" value="RHS_repeat"/>
    <property type="match status" value="1"/>
</dbReference>
<dbReference type="InterPro" id="IPR050708">
    <property type="entry name" value="T6SS_VgrG/RHS"/>
</dbReference>
<dbReference type="KEGG" id="tfa:BW733_03090"/>
<dbReference type="Pfam" id="PF03527">
    <property type="entry name" value="RHS"/>
    <property type="match status" value="1"/>
</dbReference>
<dbReference type="NCBIfam" id="TIGR01643">
    <property type="entry name" value="YD_repeat_2x"/>
    <property type="match status" value="1"/>
</dbReference>
<keyword evidence="3" id="KW-1185">Reference proteome</keyword>
<sequence length="572" mass="65257">MLSEHQDGAELLHSYSERGMRLTSVLPDGRFIRYGHDRNNALDAIHYGDRQILDIRRDRLGRELHRQAGTLARQTDYDPQGRIRRQAAYRTTTREQVFARGYNYDSVSNITSIEDATRGEFAFRYDERDRLRSAASADHEERFAFDPASTVLVGVDNPRDASVEHGLLRMRGDCHYDYDDAGNRIAMRRGQGGAHQFRYVYNDDNRLIEVHETRGRTRRLTRFAYDALGRRVSKAHRETIEAANTPTAPGIDSSAELVRDDTIWFLWDGPVLLAEGRGNHDGAIDPLAIVYVHEPGSFRPAAQIRRHSAEEEARVLIYWLDHLGTPQELSNDNGELVWQVALKAWGRVDRMLIGRVEQNLRFQGQYHDAETGLHYNRFRHYDPAAGIYLNQDPLGLLGGTNIYAYPTDPLSGIDPFGLVELDYKGAGGNGYTVYGLGEFDKSGNLIRTVYVGQTETDRYHTRMQEHKDSGRYYRGLRHYEITRVDTYAEARGAEQYHIENVNDGKGSLDTSQRGGWYDEANGKRYGPGLEANRVNSYNQDRVLSGDDKRAKAFNKAYIQERDRMATTTSTCK</sequence>